<reference evidence="1 2" key="1">
    <citation type="submission" date="2017-01" db="EMBL/GenBank/DDBJ databases">
        <authorList>
            <person name="Erauso G."/>
        </authorList>
    </citation>
    <scope>NUCLEOTIDE SEQUENCE [LARGE SCALE GENOMIC DNA]</scope>
    <source>
        <strain evidence="1">MESINF1</strain>
    </source>
</reference>
<gene>
    <name evidence="1" type="ORF">MESINF_0377</name>
</gene>
<evidence type="ECO:0000313" key="1">
    <source>
        <dbReference type="EMBL" id="SSC11826.1"/>
    </source>
</evidence>
<dbReference type="AlphaFoldDB" id="A0A7Z7LDZ5"/>
<keyword evidence="2" id="KW-1185">Reference proteome</keyword>
<dbReference type="Proteomes" id="UP000250796">
    <property type="component" value="Chromosome MESINF"/>
</dbReference>
<sequence length="212" mass="23279">METKLAVDEIVSKLPGVHGARIVNDEDGEMVEIHVLADISKPAKQLVRDIETAIFAASGVKIDRKIVSIAQIALDTEEKKTSATDGFTKEDSQGYSFQLQSLETKATNKKLDITVTLDHYGKELQGTSVVDLGDDEKYMAVVEATVTAIRDEIPGFRVEFIEKLMYGMNEIVMAVGSSLVNGKRKKEAGARLCKKDSLNDFAMVVLEIVNKI</sequence>
<evidence type="ECO:0000313" key="2">
    <source>
        <dbReference type="Proteomes" id="UP000250796"/>
    </source>
</evidence>
<protein>
    <submittedName>
        <fullName evidence="1">Uncharacterized protein</fullName>
    </submittedName>
</protein>
<dbReference type="RefSeq" id="WP_169698264.1">
    <property type="nucleotide sequence ID" value="NZ_LS974202.1"/>
</dbReference>
<proteinExistence type="predicted"/>
<organism evidence="1 2">
    <name type="scientific">Mesotoga infera</name>
    <dbReference type="NCBI Taxonomy" id="1236046"/>
    <lineage>
        <taxon>Bacteria</taxon>
        <taxon>Thermotogati</taxon>
        <taxon>Thermotogota</taxon>
        <taxon>Thermotogae</taxon>
        <taxon>Kosmotogales</taxon>
        <taxon>Kosmotogaceae</taxon>
        <taxon>Mesotoga</taxon>
    </lineage>
</organism>
<name>A0A7Z7LDZ5_9BACT</name>
<accession>A0A7Z7LDZ5</accession>
<dbReference type="EMBL" id="LS974202">
    <property type="protein sequence ID" value="SSC11826.1"/>
    <property type="molecule type" value="Genomic_DNA"/>
</dbReference>
<dbReference type="KEGG" id="minf:MESINF_0377"/>